<name>A0ABD5R6G8_9EURY</name>
<accession>A0ABD5R6G8</accession>
<evidence type="ECO:0000313" key="3">
    <source>
        <dbReference type="Proteomes" id="UP001596201"/>
    </source>
</evidence>
<dbReference type="Proteomes" id="UP001596201">
    <property type="component" value="Unassembled WGS sequence"/>
</dbReference>
<organism evidence="2 3">
    <name type="scientific">Salinirubrum litoreum</name>
    <dbReference type="NCBI Taxonomy" id="1126234"/>
    <lineage>
        <taxon>Archaea</taxon>
        <taxon>Methanobacteriati</taxon>
        <taxon>Methanobacteriota</taxon>
        <taxon>Stenosarchaea group</taxon>
        <taxon>Halobacteria</taxon>
        <taxon>Halobacteriales</taxon>
        <taxon>Haloferacaceae</taxon>
        <taxon>Salinirubrum</taxon>
    </lineage>
</organism>
<sequence>MVEHTPHPDDYHANDELEKNSPLTDKEREVFRNKIRNVVLGVEEETTLGEIEYHGISSITLRSFRDESTLTVSVYVDADEADVEVDPAHIFGEEVKVTDSAEAYYLRDLGDDWEALEFVILNDLVMLLDLPETPSELADYLLDGEKHGTCLVCGTRMPDSAEFGVVATIPETTRRIYENAEFELARNLRIPIDGAQASDDSDSQE</sequence>
<reference evidence="2 3" key="1">
    <citation type="journal article" date="2019" name="Int. J. Syst. Evol. Microbiol.">
        <title>The Global Catalogue of Microorganisms (GCM) 10K type strain sequencing project: providing services to taxonomists for standard genome sequencing and annotation.</title>
        <authorList>
            <consortium name="The Broad Institute Genomics Platform"/>
            <consortium name="The Broad Institute Genome Sequencing Center for Infectious Disease"/>
            <person name="Wu L."/>
            <person name="Ma J."/>
        </authorList>
    </citation>
    <scope>NUCLEOTIDE SEQUENCE [LARGE SCALE GENOMIC DNA]</scope>
    <source>
        <strain evidence="2 3">CGMCC 1.12237</strain>
    </source>
</reference>
<evidence type="ECO:0000256" key="1">
    <source>
        <dbReference type="SAM" id="MobiDB-lite"/>
    </source>
</evidence>
<comment type="caution">
    <text evidence="2">The sequence shown here is derived from an EMBL/GenBank/DDBJ whole genome shotgun (WGS) entry which is preliminary data.</text>
</comment>
<dbReference type="AlphaFoldDB" id="A0ABD5R6G8"/>
<dbReference type="EMBL" id="JBHSKX010000001">
    <property type="protein sequence ID" value="MFC5365545.1"/>
    <property type="molecule type" value="Genomic_DNA"/>
</dbReference>
<proteinExistence type="predicted"/>
<dbReference type="RefSeq" id="WP_227229164.1">
    <property type="nucleotide sequence ID" value="NZ_JAJCVJ010000001.1"/>
</dbReference>
<feature type="region of interest" description="Disordered" evidence="1">
    <location>
        <begin position="1"/>
        <end position="24"/>
    </location>
</feature>
<keyword evidence="3" id="KW-1185">Reference proteome</keyword>
<gene>
    <name evidence="2" type="ORF">ACFPJ5_01240</name>
</gene>
<protein>
    <submittedName>
        <fullName evidence="2">Uncharacterized protein</fullName>
    </submittedName>
</protein>
<evidence type="ECO:0000313" key="2">
    <source>
        <dbReference type="EMBL" id="MFC5365545.1"/>
    </source>
</evidence>